<dbReference type="GO" id="GO:0005759">
    <property type="term" value="C:mitochondrial matrix"/>
    <property type="evidence" value="ECO:0007669"/>
    <property type="project" value="TreeGrafter"/>
</dbReference>
<evidence type="ECO:0000256" key="2">
    <source>
        <dbReference type="SAM" id="SignalP"/>
    </source>
</evidence>
<protein>
    <submittedName>
        <fullName evidence="3">Uncharacterized protein</fullName>
    </submittedName>
</protein>
<dbReference type="Proteomes" id="UP000250140">
    <property type="component" value="Unassembled WGS sequence"/>
</dbReference>
<dbReference type="AlphaFoldDB" id="A0A8E2FEM2"/>
<name>A0A8E2FEM2_9PEZI</name>
<feature type="region of interest" description="Disordered" evidence="1">
    <location>
        <begin position="38"/>
        <end position="131"/>
    </location>
</feature>
<feature type="chain" id="PRO_5034020495" evidence="2">
    <location>
        <begin position="29"/>
        <end position="131"/>
    </location>
</feature>
<sequence>MPPALHPRSRLTTSLFTTTLFISFLVVGTPHVLPCPADTRSLADSADPDALSTRPKRRRRKCQVDENGNPIISRQTTTIGSSGSHGARRRECPVPKPGGLVGQILGLRKEERGDIPPVVKVEPTRRRGRDE</sequence>
<accession>A0A8E2FEM2</accession>
<dbReference type="GO" id="GO:0033617">
    <property type="term" value="P:mitochondrial respiratory chain complex IV assembly"/>
    <property type="evidence" value="ECO:0007669"/>
    <property type="project" value="TreeGrafter"/>
</dbReference>
<dbReference type="OrthoDB" id="5410040at2759"/>
<evidence type="ECO:0000313" key="4">
    <source>
        <dbReference type="Proteomes" id="UP000250140"/>
    </source>
</evidence>
<feature type="compositionally biased region" description="Basic and acidic residues" evidence="1">
    <location>
        <begin position="122"/>
        <end position="131"/>
    </location>
</feature>
<evidence type="ECO:0000256" key="1">
    <source>
        <dbReference type="SAM" id="MobiDB-lite"/>
    </source>
</evidence>
<dbReference type="PANTHER" id="PTHR40020:SF1">
    <property type="entry name" value="CYTOCHROME C OXIDASE ASSEMBLY FACTOR 2"/>
    <property type="match status" value="1"/>
</dbReference>
<evidence type="ECO:0000313" key="3">
    <source>
        <dbReference type="EMBL" id="OCL14908.1"/>
    </source>
</evidence>
<dbReference type="PANTHER" id="PTHR40020">
    <property type="entry name" value="CYTOCHROME C OXIDASE ASSEMBLY FACTOR 2"/>
    <property type="match status" value="1"/>
</dbReference>
<organism evidence="3 4">
    <name type="scientific">Glonium stellatum</name>
    <dbReference type="NCBI Taxonomy" id="574774"/>
    <lineage>
        <taxon>Eukaryota</taxon>
        <taxon>Fungi</taxon>
        <taxon>Dikarya</taxon>
        <taxon>Ascomycota</taxon>
        <taxon>Pezizomycotina</taxon>
        <taxon>Dothideomycetes</taxon>
        <taxon>Pleosporomycetidae</taxon>
        <taxon>Gloniales</taxon>
        <taxon>Gloniaceae</taxon>
        <taxon>Glonium</taxon>
    </lineage>
</organism>
<gene>
    <name evidence="3" type="ORF">AOQ84DRAFT_280055</name>
</gene>
<keyword evidence="2" id="KW-0732">Signal</keyword>
<reference evidence="3 4" key="1">
    <citation type="journal article" date="2016" name="Nat. Commun.">
        <title>Ectomycorrhizal ecology is imprinted in the genome of the dominant symbiotic fungus Cenococcum geophilum.</title>
        <authorList>
            <consortium name="DOE Joint Genome Institute"/>
            <person name="Peter M."/>
            <person name="Kohler A."/>
            <person name="Ohm R.A."/>
            <person name="Kuo A."/>
            <person name="Krutzmann J."/>
            <person name="Morin E."/>
            <person name="Arend M."/>
            <person name="Barry K.W."/>
            <person name="Binder M."/>
            <person name="Choi C."/>
            <person name="Clum A."/>
            <person name="Copeland A."/>
            <person name="Grisel N."/>
            <person name="Haridas S."/>
            <person name="Kipfer T."/>
            <person name="LaButti K."/>
            <person name="Lindquist E."/>
            <person name="Lipzen A."/>
            <person name="Maire R."/>
            <person name="Meier B."/>
            <person name="Mihaltcheva S."/>
            <person name="Molinier V."/>
            <person name="Murat C."/>
            <person name="Poggeler S."/>
            <person name="Quandt C.A."/>
            <person name="Sperisen C."/>
            <person name="Tritt A."/>
            <person name="Tisserant E."/>
            <person name="Crous P.W."/>
            <person name="Henrissat B."/>
            <person name="Nehls U."/>
            <person name="Egli S."/>
            <person name="Spatafora J.W."/>
            <person name="Grigoriev I.V."/>
            <person name="Martin F.M."/>
        </authorList>
    </citation>
    <scope>NUCLEOTIDE SEQUENCE [LARGE SCALE GENOMIC DNA]</scope>
    <source>
        <strain evidence="3 4">CBS 207.34</strain>
    </source>
</reference>
<keyword evidence="4" id="KW-1185">Reference proteome</keyword>
<feature type="signal peptide" evidence="2">
    <location>
        <begin position="1"/>
        <end position="28"/>
    </location>
</feature>
<feature type="compositionally biased region" description="Polar residues" evidence="1">
    <location>
        <begin position="70"/>
        <end position="84"/>
    </location>
</feature>
<proteinExistence type="predicted"/>
<dbReference type="EMBL" id="KV748511">
    <property type="protein sequence ID" value="OCL14908.1"/>
    <property type="molecule type" value="Genomic_DNA"/>
</dbReference>